<evidence type="ECO:0000313" key="1">
    <source>
        <dbReference type="EMBL" id="RHY95227.1"/>
    </source>
</evidence>
<dbReference type="EMBL" id="QUTE01016908">
    <property type="protein sequence ID" value="RHY95227.1"/>
    <property type="molecule type" value="Genomic_DNA"/>
</dbReference>
<sequence length="172" mass="19961">MVERLQVQAVSDQHYLEDCLNVFGAVADEDDAVVVTNSPLSLRQSGDSLRHRYVLDGWTAEAIVENFFGRVCLLWKISLSTYVWDHKFFDGIQRLTFALTNFHLGLMPLREDDQHQYRSVLARYARMAEEKRTTRAATQRRYVQRRAERLATDMLRSSFAARAPFMSPSGRR</sequence>
<dbReference type="AlphaFoldDB" id="A0A397ELT7"/>
<reference evidence="1 2" key="1">
    <citation type="submission" date="2018-08" db="EMBL/GenBank/DDBJ databases">
        <title>Aphanomyces genome sequencing and annotation.</title>
        <authorList>
            <person name="Minardi D."/>
            <person name="Oidtmann B."/>
            <person name="Van Der Giezen M."/>
            <person name="Studholme D.J."/>
        </authorList>
    </citation>
    <scope>NUCLEOTIDE SEQUENCE [LARGE SCALE GENOMIC DNA]</scope>
    <source>
        <strain evidence="1 2">197901</strain>
    </source>
</reference>
<protein>
    <recommendedName>
        <fullName evidence="3">DDE Tnp4 domain-containing protein</fullName>
    </recommendedName>
</protein>
<organism evidence="1 2">
    <name type="scientific">Aphanomyces astaci</name>
    <name type="common">Crayfish plague agent</name>
    <dbReference type="NCBI Taxonomy" id="112090"/>
    <lineage>
        <taxon>Eukaryota</taxon>
        <taxon>Sar</taxon>
        <taxon>Stramenopiles</taxon>
        <taxon>Oomycota</taxon>
        <taxon>Saprolegniomycetes</taxon>
        <taxon>Saprolegniales</taxon>
        <taxon>Verrucalvaceae</taxon>
        <taxon>Aphanomyces</taxon>
    </lineage>
</organism>
<proteinExistence type="predicted"/>
<gene>
    <name evidence="1" type="ORF">DYB31_015878</name>
</gene>
<evidence type="ECO:0000313" key="2">
    <source>
        <dbReference type="Proteomes" id="UP000266196"/>
    </source>
</evidence>
<evidence type="ECO:0008006" key="3">
    <source>
        <dbReference type="Google" id="ProtNLM"/>
    </source>
</evidence>
<comment type="caution">
    <text evidence="1">The sequence shown here is derived from an EMBL/GenBank/DDBJ whole genome shotgun (WGS) entry which is preliminary data.</text>
</comment>
<accession>A0A397ELT7</accession>
<dbReference type="VEuPathDB" id="FungiDB:H257_11805"/>
<name>A0A397ELT7_APHAT</name>
<dbReference type="Proteomes" id="UP000266196">
    <property type="component" value="Unassembled WGS sequence"/>
</dbReference>